<feature type="domain" description="PIN" evidence="1">
    <location>
        <begin position="1"/>
        <end position="115"/>
    </location>
</feature>
<dbReference type="PANTHER" id="PTHR34610:SF3">
    <property type="entry name" value="SSL7007 PROTEIN"/>
    <property type="match status" value="1"/>
</dbReference>
<dbReference type="Pfam" id="PF13470">
    <property type="entry name" value="PIN_3"/>
    <property type="match status" value="1"/>
</dbReference>
<protein>
    <submittedName>
        <fullName evidence="2">Putative PIN family toxin of toxin-antitoxin system</fullName>
    </submittedName>
</protein>
<accession>A0A4R3UBZ6</accession>
<dbReference type="AlphaFoldDB" id="A0A4R3UBZ6"/>
<organism evidence="2 3">
    <name type="scientific">Roseateles saccharophilus</name>
    <name type="common">Pseudomonas saccharophila</name>
    <dbReference type="NCBI Taxonomy" id="304"/>
    <lineage>
        <taxon>Bacteria</taxon>
        <taxon>Pseudomonadati</taxon>
        <taxon>Pseudomonadota</taxon>
        <taxon>Betaproteobacteria</taxon>
        <taxon>Burkholderiales</taxon>
        <taxon>Sphaerotilaceae</taxon>
        <taxon>Roseateles</taxon>
    </lineage>
</organism>
<name>A0A4R3UBZ6_ROSSA</name>
<evidence type="ECO:0000313" key="3">
    <source>
        <dbReference type="Proteomes" id="UP000295110"/>
    </source>
</evidence>
<dbReference type="PANTHER" id="PTHR34610">
    <property type="entry name" value="SSL7007 PROTEIN"/>
    <property type="match status" value="1"/>
</dbReference>
<evidence type="ECO:0000259" key="1">
    <source>
        <dbReference type="Pfam" id="PF13470"/>
    </source>
</evidence>
<gene>
    <name evidence="2" type="ORF">EV671_10534</name>
</gene>
<dbReference type="InterPro" id="IPR029060">
    <property type="entry name" value="PIN-like_dom_sf"/>
</dbReference>
<keyword evidence="3" id="KW-1185">Reference proteome</keyword>
<proteinExistence type="predicted"/>
<dbReference type="NCBIfam" id="TIGR00305">
    <property type="entry name" value="putative toxin-antitoxin system toxin component, PIN family"/>
    <property type="match status" value="1"/>
</dbReference>
<evidence type="ECO:0000313" key="2">
    <source>
        <dbReference type="EMBL" id="TCU84458.1"/>
    </source>
</evidence>
<dbReference type="RefSeq" id="WP_165917709.1">
    <property type="nucleotide sequence ID" value="NZ_CBCSGL010000103.1"/>
</dbReference>
<dbReference type="SUPFAM" id="SSF88723">
    <property type="entry name" value="PIN domain-like"/>
    <property type="match status" value="1"/>
</dbReference>
<reference evidence="2 3" key="1">
    <citation type="submission" date="2019-03" db="EMBL/GenBank/DDBJ databases">
        <title>Genomic Encyclopedia of Type Strains, Phase IV (KMG-IV): sequencing the most valuable type-strain genomes for metagenomic binning, comparative biology and taxonomic classification.</title>
        <authorList>
            <person name="Goeker M."/>
        </authorList>
    </citation>
    <scope>NUCLEOTIDE SEQUENCE [LARGE SCALE GENOMIC DNA]</scope>
    <source>
        <strain evidence="2 3">DSM 654</strain>
    </source>
</reference>
<dbReference type="InterPro" id="IPR002716">
    <property type="entry name" value="PIN_dom"/>
</dbReference>
<dbReference type="Proteomes" id="UP000295110">
    <property type="component" value="Unassembled WGS sequence"/>
</dbReference>
<dbReference type="InterPro" id="IPR002850">
    <property type="entry name" value="PIN_toxin-like"/>
</dbReference>
<sequence length="140" mass="14771">MLDTNVVVAGLLWSGPPRRLIELAIHSGEGQAVEFFCSAVLLDEMAHTLAYAKFANRIEGFGTSISALVAHYAALVNLVAPASVPRVVADDADDDHVIAAAVAARAELIVTGDRKHLLPIGTHRGIAIIEAAEALRRITA</sequence>
<dbReference type="EMBL" id="SMBU01000053">
    <property type="protein sequence ID" value="TCU84458.1"/>
    <property type="molecule type" value="Genomic_DNA"/>
</dbReference>
<comment type="caution">
    <text evidence="2">The sequence shown here is derived from an EMBL/GenBank/DDBJ whole genome shotgun (WGS) entry which is preliminary data.</text>
</comment>